<dbReference type="GO" id="GO:0005886">
    <property type="term" value="C:plasma membrane"/>
    <property type="evidence" value="ECO:0007669"/>
    <property type="project" value="UniProtKB-SubCell"/>
</dbReference>
<evidence type="ECO:0000256" key="5">
    <source>
        <dbReference type="ARBA" id="ARBA00022989"/>
    </source>
</evidence>
<feature type="region of interest" description="Disordered" evidence="8">
    <location>
        <begin position="1"/>
        <end position="37"/>
    </location>
</feature>
<dbReference type="InterPro" id="IPR011701">
    <property type="entry name" value="MFS"/>
</dbReference>
<evidence type="ECO:0000256" key="8">
    <source>
        <dbReference type="SAM" id="MobiDB-lite"/>
    </source>
</evidence>
<keyword evidence="2" id="KW-0813">Transport</keyword>
<feature type="transmembrane region" description="Helical" evidence="9">
    <location>
        <begin position="246"/>
        <end position="267"/>
    </location>
</feature>
<dbReference type="FunFam" id="1.20.1250.20:FF:000065">
    <property type="entry name" value="Putative MFS pantothenate transporter"/>
    <property type="match status" value="1"/>
</dbReference>
<keyword evidence="5 9" id="KW-1133">Transmembrane helix</keyword>
<evidence type="ECO:0000313" key="12">
    <source>
        <dbReference type="Proteomes" id="UP000001798"/>
    </source>
</evidence>
<evidence type="ECO:0000256" key="7">
    <source>
        <dbReference type="ARBA" id="ARBA00037968"/>
    </source>
</evidence>
<dbReference type="FunFam" id="1.20.1250.20:FF:000386">
    <property type="entry name" value="MFS general substrate transporter"/>
    <property type="match status" value="1"/>
</dbReference>
<dbReference type="Gene3D" id="1.20.1250.20">
    <property type="entry name" value="MFS general substrate transporter like domains"/>
    <property type="match status" value="2"/>
</dbReference>
<feature type="transmembrane region" description="Helical" evidence="9">
    <location>
        <begin position="152"/>
        <end position="172"/>
    </location>
</feature>
<dbReference type="Proteomes" id="UP000001798">
    <property type="component" value="Chromosome 6"/>
</dbReference>
<reference evidence="11 12" key="1">
    <citation type="journal article" date="2011" name="PLoS Genet.">
        <title>Genomic analysis of the necrotrophic fungal pathogens Sclerotinia sclerotiorum and Botrytis cinerea.</title>
        <authorList>
            <person name="Amselem J."/>
            <person name="Cuomo C.A."/>
            <person name="van Kan J.A."/>
            <person name="Viaud M."/>
            <person name="Benito E.P."/>
            <person name="Couloux A."/>
            <person name="Coutinho P.M."/>
            <person name="de Vries R.P."/>
            <person name="Dyer P.S."/>
            <person name="Fillinger S."/>
            <person name="Fournier E."/>
            <person name="Gout L."/>
            <person name="Hahn M."/>
            <person name="Kohn L."/>
            <person name="Lapalu N."/>
            <person name="Plummer K.M."/>
            <person name="Pradier J.M."/>
            <person name="Quevillon E."/>
            <person name="Sharon A."/>
            <person name="Simon A."/>
            <person name="ten Have A."/>
            <person name="Tudzynski B."/>
            <person name="Tudzynski P."/>
            <person name="Wincker P."/>
            <person name="Andrew M."/>
            <person name="Anthouard V."/>
            <person name="Beever R.E."/>
            <person name="Beffa R."/>
            <person name="Benoit I."/>
            <person name="Bouzid O."/>
            <person name="Brault B."/>
            <person name="Chen Z."/>
            <person name="Choquer M."/>
            <person name="Collemare J."/>
            <person name="Cotton P."/>
            <person name="Danchin E.G."/>
            <person name="Da Silva C."/>
            <person name="Gautier A."/>
            <person name="Giraud C."/>
            <person name="Giraud T."/>
            <person name="Gonzalez C."/>
            <person name="Grossetete S."/>
            <person name="Guldener U."/>
            <person name="Henrissat B."/>
            <person name="Howlett B.J."/>
            <person name="Kodira C."/>
            <person name="Kretschmer M."/>
            <person name="Lappartient A."/>
            <person name="Leroch M."/>
            <person name="Levis C."/>
            <person name="Mauceli E."/>
            <person name="Neuveglise C."/>
            <person name="Oeser B."/>
            <person name="Pearson M."/>
            <person name="Poulain J."/>
            <person name="Poussereau N."/>
            <person name="Quesneville H."/>
            <person name="Rascle C."/>
            <person name="Schumacher J."/>
            <person name="Segurens B."/>
            <person name="Sexton A."/>
            <person name="Silva E."/>
            <person name="Sirven C."/>
            <person name="Soanes D.M."/>
            <person name="Talbot N.J."/>
            <person name="Templeton M."/>
            <person name="Yandava C."/>
            <person name="Yarden O."/>
            <person name="Zeng Q."/>
            <person name="Rollins J.A."/>
            <person name="Lebrun M.H."/>
            <person name="Dickman M."/>
        </authorList>
    </citation>
    <scope>NUCLEOTIDE SEQUENCE [LARGE SCALE GENOMIC DNA]</scope>
    <source>
        <strain evidence="11 12">B05.10</strain>
    </source>
</reference>
<comment type="subcellular location">
    <subcellularLocation>
        <location evidence="1">Cell membrane</location>
        <topology evidence="1">Multi-pass membrane protein</topology>
    </subcellularLocation>
</comment>
<gene>
    <name evidence="11" type="ORF">BCIN_06g01910</name>
</gene>
<keyword evidence="3" id="KW-1003">Cell membrane</keyword>
<dbReference type="VEuPathDB" id="FungiDB:Bcin06g01910"/>
<name>A0A384JJC0_BOTFB</name>
<keyword evidence="6 9" id="KW-0472">Membrane</keyword>
<reference evidence="11 12" key="3">
    <citation type="journal article" date="2017" name="Mol. Plant Pathol.">
        <title>A gapless genome sequence of the fungus Botrytis cinerea.</title>
        <authorList>
            <person name="Van Kan J.A."/>
            <person name="Stassen J.H."/>
            <person name="Mosbach A."/>
            <person name="Van Der Lee T.A."/>
            <person name="Faino L."/>
            <person name="Farmer A.D."/>
            <person name="Papasotiriou D.G."/>
            <person name="Zhou S."/>
            <person name="Seidl M.F."/>
            <person name="Cottam E."/>
            <person name="Edel D."/>
            <person name="Hahn M."/>
            <person name="Schwartz D.C."/>
            <person name="Dietrich R.A."/>
            <person name="Widdison S."/>
            <person name="Scalliet G."/>
        </authorList>
    </citation>
    <scope>NUCLEOTIDE SEQUENCE [LARGE SCALE GENOMIC DNA]</scope>
    <source>
        <strain evidence="11 12">B05.10</strain>
    </source>
</reference>
<sequence>MIMSEIKEKGLGSDILPTDATSTDGSITSPSPHQNASIEAPLRSWERPGFKGSFRRFLRNVQGYVWDDPDKPAIEKRFLLKLDFFLLTYGCLGYFCKNLDQANLNNAYVSGMQEAINMKGSQLTYMGNVFTAGYVISQIPAVILVTHVRPSILIPTLEVLWSIFTFCSAAVTNVSQLYALRFLIGLCEGAFFPCIIYVIGSWYTKQERAKRVTLFYCTATLATMFSGYLQAAAYDNLSGHLGHAGWQWLFIICGTISLPVGVIGYFFNPDFPETTRAFYLTKDEIKLAKERLVRDGYNTLGSSAWDKKKLFRMMTQWQFWVLPFGYFFIQASLPSQQPAFALWLKAKGNSVYDRDVLPTAQAGIGVIVQVVAAMISDSNLLHGKRWPPILVMQLGTFFSAVVLAIWTVPIKLKFVAFYLAYFSAGVPGIWFSWYPDLMSHDHEMRGFLIATSNMFGYIMQIWYSDAVWRTAEAPEFRPGWIAAATFGGATALTALLTRFLERRDERKGIGAFGARPNDLENSRAVGSTEIP</sequence>
<evidence type="ECO:0000256" key="6">
    <source>
        <dbReference type="ARBA" id="ARBA00023136"/>
    </source>
</evidence>
<feature type="transmembrane region" description="Helical" evidence="9">
    <location>
        <begin position="317"/>
        <end position="336"/>
    </location>
</feature>
<organism evidence="11 12">
    <name type="scientific">Botryotinia fuckeliana (strain B05.10)</name>
    <name type="common">Noble rot fungus</name>
    <name type="synonym">Botrytis cinerea</name>
    <dbReference type="NCBI Taxonomy" id="332648"/>
    <lineage>
        <taxon>Eukaryota</taxon>
        <taxon>Fungi</taxon>
        <taxon>Dikarya</taxon>
        <taxon>Ascomycota</taxon>
        <taxon>Pezizomycotina</taxon>
        <taxon>Leotiomycetes</taxon>
        <taxon>Helotiales</taxon>
        <taxon>Sclerotiniaceae</taxon>
        <taxon>Botrytis</taxon>
    </lineage>
</organism>
<evidence type="ECO:0000256" key="2">
    <source>
        <dbReference type="ARBA" id="ARBA00022448"/>
    </source>
</evidence>
<feature type="compositionally biased region" description="Basic and acidic residues" evidence="8">
    <location>
        <begin position="1"/>
        <end position="11"/>
    </location>
</feature>
<dbReference type="PROSITE" id="PS50850">
    <property type="entry name" value="MFS"/>
    <property type="match status" value="1"/>
</dbReference>
<dbReference type="GeneID" id="5441010"/>
<keyword evidence="12" id="KW-1185">Reference proteome</keyword>
<evidence type="ECO:0000256" key="1">
    <source>
        <dbReference type="ARBA" id="ARBA00004651"/>
    </source>
</evidence>
<dbReference type="InterPro" id="IPR036259">
    <property type="entry name" value="MFS_trans_sf"/>
</dbReference>
<dbReference type="EMBL" id="CP009810">
    <property type="protein sequence ID" value="ATZ50698.1"/>
    <property type="molecule type" value="Genomic_DNA"/>
</dbReference>
<feature type="transmembrane region" description="Helical" evidence="9">
    <location>
        <begin position="178"/>
        <end position="200"/>
    </location>
</feature>
<protein>
    <recommendedName>
        <fullName evidence="10">Major facilitator superfamily (MFS) profile domain-containing protein</fullName>
    </recommendedName>
</protein>
<reference evidence="11 12" key="2">
    <citation type="journal article" date="2012" name="Eukaryot. Cell">
        <title>Genome update of Botrytis cinerea strains B05.10 and T4.</title>
        <authorList>
            <person name="Staats M."/>
            <person name="van Kan J.A."/>
        </authorList>
    </citation>
    <scope>NUCLEOTIDE SEQUENCE [LARGE SCALE GENOMIC DNA]</scope>
    <source>
        <strain evidence="11 12">B05.10</strain>
    </source>
</reference>
<dbReference type="OrthoDB" id="3639251at2759"/>
<dbReference type="PANTHER" id="PTHR43791">
    <property type="entry name" value="PERMEASE-RELATED"/>
    <property type="match status" value="1"/>
</dbReference>
<feature type="compositionally biased region" description="Polar residues" evidence="8">
    <location>
        <begin position="19"/>
        <end position="37"/>
    </location>
</feature>
<dbReference type="Pfam" id="PF07690">
    <property type="entry name" value="MFS_1"/>
    <property type="match status" value="1"/>
</dbReference>
<keyword evidence="4 9" id="KW-0812">Transmembrane</keyword>
<dbReference type="InterPro" id="IPR020846">
    <property type="entry name" value="MFS_dom"/>
</dbReference>
<feature type="transmembrane region" description="Helical" evidence="9">
    <location>
        <begin position="212"/>
        <end position="234"/>
    </location>
</feature>
<evidence type="ECO:0000259" key="10">
    <source>
        <dbReference type="PROSITE" id="PS50850"/>
    </source>
</evidence>
<feature type="domain" description="Major facilitator superfamily (MFS) profile" evidence="10">
    <location>
        <begin position="86"/>
        <end position="505"/>
    </location>
</feature>
<dbReference type="SUPFAM" id="SSF103473">
    <property type="entry name" value="MFS general substrate transporter"/>
    <property type="match status" value="1"/>
</dbReference>
<evidence type="ECO:0000256" key="3">
    <source>
        <dbReference type="ARBA" id="ARBA00022475"/>
    </source>
</evidence>
<dbReference type="PANTHER" id="PTHR43791:SF37">
    <property type="entry name" value="MAJOR FACILITATOR SUPERFAMILY (MFS) PROFILE DOMAIN-CONTAINING PROTEIN"/>
    <property type="match status" value="1"/>
</dbReference>
<evidence type="ECO:0000313" key="11">
    <source>
        <dbReference type="EMBL" id="ATZ50698.1"/>
    </source>
</evidence>
<evidence type="ECO:0000256" key="9">
    <source>
        <dbReference type="SAM" id="Phobius"/>
    </source>
</evidence>
<feature type="transmembrane region" description="Helical" evidence="9">
    <location>
        <begin position="479"/>
        <end position="500"/>
    </location>
</feature>
<feature type="transmembrane region" description="Helical" evidence="9">
    <location>
        <begin position="414"/>
        <end position="434"/>
    </location>
</feature>
<feature type="transmembrane region" description="Helical" evidence="9">
    <location>
        <begin position="388"/>
        <end position="408"/>
    </location>
</feature>
<feature type="transmembrane region" description="Helical" evidence="9">
    <location>
        <begin position="356"/>
        <end position="376"/>
    </location>
</feature>
<feature type="transmembrane region" description="Helical" evidence="9">
    <location>
        <begin position="125"/>
        <end position="145"/>
    </location>
</feature>
<comment type="similarity">
    <text evidence="7">Belongs to the major facilitator superfamily. Allantoate permease family.</text>
</comment>
<dbReference type="KEGG" id="bfu:BCIN_06g01910"/>
<proteinExistence type="inferred from homology"/>
<dbReference type="RefSeq" id="XP_001560370.2">
    <property type="nucleotide sequence ID" value="XM_001560320.2"/>
</dbReference>
<evidence type="ECO:0000256" key="4">
    <source>
        <dbReference type="ARBA" id="ARBA00022692"/>
    </source>
</evidence>
<dbReference type="AlphaFoldDB" id="A0A384JJC0"/>
<accession>A0A384JJC0</accession>
<feature type="transmembrane region" description="Helical" evidence="9">
    <location>
        <begin position="446"/>
        <end position="463"/>
    </location>
</feature>
<dbReference type="GO" id="GO:0022857">
    <property type="term" value="F:transmembrane transporter activity"/>
    <property type="evidence" value="ECO:0007669"/>
    <property type="project" value="InterPro"/>
</dbReference>